<dbReference type="EMBL" id="CP132937">
    <property type="protein sequence ID" value="XCB20295.1"/>
    <property type="molecule type" value="Genomic_DNA"/>
</dbReference>
<reference evidence="1" key="2">
    <citation type="journal article" date="2024" name="Environ. Microbiol.">
        <title>Genome analysis and description of Tunturibacter gen. nov. expands the diversity of Terriglobia in tundra soils.</title>
        <authorList>
            <person name="Messyasz A."/>
            <person name="Mannisto M.K."/>
            <person name="Kerkhof L.J."/>
            <person name="Haggblom M.M."/>
        </authorList>
    </citation>
    <scope>NUCLEOTIDE SEQUENCE</scope>
    <source>
        <strain evidence="1">M8UP39</strain>
    </source>
</reference>
<keyword evidence="1" id="KW-0614">Plasmid</keyword>
<evidence type="ECO:0000313" key="1">
    <source>
        <dbReference type="EMBL" id="XCB20295.1"/>
    </source>
</evidence>
<dbReference type="KEGG" id="tgi:RBB81_00290"/>
<dbReference type="AlphaFoldDB" id="A0AAU7YVJ4"/>
<sequence>MFTVEFDAILVGSDPLSVVAVERRTTTTAKGLRVSIRKAQSFVWSLHSHNKLALLSLVLLVPEIISAEVLSSIENELSGTARLFVIAETMQMTEVEKHLSLLSNPTLIRSKDQASATGDLATILQGYDAGSLISMTEKSSSPEDLVSRLLDEMQRFVAEVDHAIDKT</sequence>
<geneLocation type="plasmid" evidence="1">
    <name>unnamed</name>
</geneLocation>
<gene>
    <name evidence="1" type="ORF">RBB81_00290</name>
</gene>
<protein>
    <submittedName>
        <fullName evidence="1">Uncharacterized protein</fullName>
    </submittedName>
</protein>
<accession>A0AAU7YVJ4</accession>
<organism evidence="1">
    <name type="scientific">Tunturiibacter gelidiferens</name>
    <dbReference type="NCBI Taxonomy" id="3069689"/>
    <lineage>
        <taxon>Bacteria</taxon>
        <taxon>Pseudomonadati</taxon>
        <taxon>Acidobacteriota</taxon>
        <taxon>Terriglobia</taxon>
        <taxon>Terriglobales</taxon>
        <taxon>Acidobacteriaceae</taxon>
        <taxon>Tunturiibacter</taxon>
    </lineage>
</organism>
<dbReference type="RefSeq" id="WP_353070749.1">
    <property type="nucleotide sequence ID" value="NZ_CP132937.1"/>
</dbReference>
<name>A0AAU7YVJ4_9BACT</name>
<reference evidence="1" key="1">
    <citation type="submission" date="2023-08" db="EMBL/GenBank/DDBJ databases">
        <authorList>
            <person name="Messyasz A."/>
            <person name="Mannisto M.K."/>
            <person name="Kerkhof L.J."/>
            <person name="Haggblom M."/>
        </authorList>
    </citation>
    <scope>NUCLEOTIDE SEQUENCE</scope>
    <source>
        <strain evidence="1">M8UP39</strain>
        <plasmid evidence="1">unnamed</plasmid>
    </source>
</reference>
<proteinExistence type="predicted"/>